<dbReference type="OrthoDB" id="9798190at2"/>
<sequence length="330" mass="36980">MKNTLYYIFALSGFILFTNCKSSDKENKKEEQTIFQGKIERDQISVVTKIPGKIDQILVHEGDEVKKGQTLFILQLPEVDAKKSQAEGAVNSAEAQYEMAKKGATDNQLKQLRAKVAGLKEQLDYAEKSNHRLKNMLRDSLVPQQSYDEVYAKYQGAKNQYLAAKAELADAENGARVEQQQMALGQKERALGALQEVDVAEAERHIKAPQDMTVETINLKVGELALAGYSIANGILEETTFFRFTIPENKIGQLQKNQIVNLKVPYKNNMVLKGKIVSIKVLNSYANISTAYPDIDQQQSQYEVKVVPVDYKQATQLLTKANVVLDFNAK</sequence>
<gene>
    <name evidence="2" type="ORF">EAH69_09500</name>
</gene>
<feature type="coiled-coil region" evidence="1">
    <location>
        <begin position="102"/>
        <end position="174"/>
    </location>
</feature>
<dbReference type="RefSeq" id="WP_121934965.1">
    <property type="nucleotide sequence ID" value="NZ_RDOJ01000012.1"/>
</dbReference>
<name>A0A3L9M9W6_9FLAO</name>
<dbReference type="Proteomes" id="UP000275348">
    <property type="component" value="Unassembled WGS sequence"/>
</dbReference>
<dbReference type="Gene3D" id="1.10.287.470">
    <property type="entry name" value="Helix hairpin bin"/>
    <property type="match status" value="2"/>
</dbReference>
<evidence type="ECO:0000256" key="1">
    <source>
        <dbReference type="SAM" id="Coils"/>
    </source>
</evidence>
<dbReference type="PANTHER" id="PTHR30438">
    <property type="entry name" value="36 KDA ANTIGEN-RELATED"/>
    <property type="match status" value="1"/>
</dbReference>
<evidence type="ECO:0000313" key="2">
    <source>
        <dbReference type="EMBL" id="RLZ08746.1"/>
    </source>
</evidence>
<evidence type="ECO:0000313" key="3">
    <source>
        <dbReference type="Proteomes" id="UP000275348"/>
    </source>
</evidence>
<dbReference type="SUPFAM" id="SSF111369">
    <property type="entry name" value="HlyD-like secretion proteins"/>
    <property type="match status" value="1"/>
</dbReference>
<keyword evidence="1" id="KW-0175">Coiled coil</keyword>
<protein>
    <submittedName>
        <fullName evidence="2">Biotin/lipoyl-binding protein</fullName>
    </submittedName>
</protein>
<dbReference type="EMBL" id="RDOJ01000012">
    <property type="protein sequence ID" value="RLZ08746.1"/>
    <property type="molecule type" value="Genomic_DNA"/>
</dbReference>
<dbReference type="GO" id="GO:0005886">
    <property type="term" value="C:plasma membrane"/>
    <property type="evidence" value="ECO:0007669"/>
    <property type="project" value="TreeGrafter"/>
</dbReference>
<accession>A0A3L9M9W6</accession>
<dbReference type="PANTHER" id="PTHR30438:SF2">
    <property type="entry name" value="MEMBRANE PROTEIN"/>
    <property type="match status" value="1"/>
</dbReference>
<keyword evidence="3" id="KW-1185">Reference proteome</keyword>
<dbReference type="Gene3D" id="2.40.50.100">
    <property type="match status" value="1"/>
</dbReference>
<organism evidence="2 3">
    <name type="scientific">Faecalibacter macacae</name>
    <dbReference type="NCBI Taxonomy" id="1859289"/>
    <lineage>
        <taxon>Bacteria</taxon>
        <taxon>Pseudomonadati</taxon>
        <taxon>Bacteroidota</taxon>
        <taxon>Flavobacteriia</taxon>
        <taxon>Flavobacteriales</taxon>
        <taxon>Weeksellaceae</taxon>
        <taxon>Faecalibacter</taxon>
    </lineage>
</organism>
<comment type="caution">
    <text evidence="2">The sequence shown here is derived from an EMBL/GenBank/DDBJ whole genome shotgun (WGS) entry which is preliminary data.</text>
</comment>
<proteinExistence type="predicted"/>
<reference evidence="2 3" key="1">
    <citation type="submission" date="2018-10" db="EMBL/GenBank/DDBJ databases">
        <authorList>
            <person name="Chen X."/>
        </authorList>
    </citation>
    <scope>NUCLEOTIDE SEQUENCE [LARGE SCALE GENOMIC DNA]</scope>
    <source>
        <strain evidence="2 3">YIM 102668</strain>
    </source>
</reference>
<dbReference type="AlphaFoldDB" id="A0A3L9M9W6"/>